<gene>
    <name evidence="4" type="primary">LOC130500065</name>
</gene>
<dbReference type="PANTHER" id="PTHR48449:SF1">
    <property type="entry name" value="DUF1985 DOMAIN-CONTAINING PROTEIN"/>
    <property type="match status" value="1"/>
</dbReference>
<feature type="compositionally biased region" description="Polar residues" evidence="1">
    <location>
        <begin position="10"/>
        <end position="26"/>
    </location>
</feature>
<feature type="domain" description="DUF1985" evidence="2">
    <location>
        <begin position="107"/>
        <end position="205"/>
    </location>
</feature>
<evidence type="ECO:0000313" key="3">
    <source>
        <dbReference type="Proteomes" id="UP000504610"/>
    </source>
</evidence>
<protein>
    <submittedName>
        <fullName evidence="4">Uncharacterized protein LOC130500065</fullName>
    </submittedName>
</protein>
<keyword evidence="3" id="KW-1185">Reference proteome</keyword>
<feature type="compositionally biased region" description="Basic and acidic residues" evidence="1">
    <location>
        <begin position="268"/>
        <end position="280"/>
    </location>
</feature>
<evidence type="ECO:0000313" key="4">
    <source>
        <dbReference type="RefSeq" id="XP_056850744.1"/>
    </source>
</evidence>
<feature type="region of interest" description="Disordered" evidence="1">
    <location>
        <begin position="254"/>
        <end position="361"/>
    </location>
</feature>
<sequence>MSRSLRRFSVNPSAETPRGVSSNSAADKNMDIPKLPRRKYTLGKEPNPIKSISYHTDCTTLHHALEDALDHREYEALKESKLGVFIKFQELRFGWASRLVQFMLGFQLDIKKKYELWCLVGPEPLRFSLIEFEKLTGLNCEYIEDLESSYCPVTPEMSAFWEKLGVNINAGPSTDQIITALKRCKERSRDDRKRLVYLAIFVGYIEEKKVLIESLKAKNITGFYTIDALRQGFGTCLAEIKHLLDRIGVVEKNLGITPTPPKQTQEPGSERESVNGAKEKSGKKRKERKEDPKEDPKKRMERKEDPKEDPKKRMERKEDPKEDQKGDPKEDASEVAKDDPKEDASEVGNEGASSSKVPSLVVAEEVEEPSVLLLEKENSTLSDKVKERARYESKRDAAHLELQRNAALAVQRGRSERKWILAPTQSSPYKGNITAKTIIPNSNKSVFTPFHPLDKAAQKLLIDHWKTCPQVNYSSIIACFKSSALIGFPLFVLQ</sequence>
<dbReference type="OrthoDB" id="1111631at2759"/>
<dbReference type="Pfam" id="PF09331">
    <property type="entry name" value="DUF1985"/>
    <property type="match status" value="1"/>
</dbReference>
<proteinExistence type="predicted"/>
<reference evidence="4" key="2">
    <citation type="submission" date="2025-08" db="UniProtKB">
        <authorList>
            <consortium name="RefSeq"/>
        </authorList>
    </citation>
    <scope>IDENTIFICATION</scope>
    <source>
        <tissue evidence="4">Leaf</tissue>
    </source>
</reference>
<dbReference type="KEGG" id="rsz:130500065"/>
<accession>A0A9W3CGW3</accession>
<feature type="region of interest" description="Disordered" evidence="1">
    <location>
        <begin position="1"/>
        <end position="30"/>
    </location>
</feature>
<name>A0A9W3CGW3_RAPSA</name>
<dbReference type="RefSeq" id="XP_056850744.1">
    <property type="nucleotide sequence ID" value="XM_056994764.1"/>
</dbReference>
<evidence type="ECO:0000256" key="1">
    <source>
        <dbReference type="SAM" id="MobiDB-lite"/>
    </source>
</evidence>
<dbReference type="InterPro" id="IPR015410">
    <property type="entry name" value="DUF1985"/>
</dbReference>
<dbReference type="GeneID" id="130500065"/>
<evidence type="ECO:0000259" key="2">
    <source>
        <dbReference type="Pfam" id="PF09331"/>
    </source>
</evidence>
<feature type="compositionally biased region" description="Basic and acidic residues" evidence="1">
    <location>
        <begin position="288"/>
        <end position="344"/>
    </location>
</feature>
<dbReference type="AlphaFoldDB" id="A0A9W3CGW3"/>
<reference evidence="3" key="1">
    <citation type="journal article" date="2019" name="Database">
        <title>The radish genome database (RadishGD): an integrated information resource for radish genomics.</title>
        <authorList>
            <person name="Yu H.J."/>
            <person name="Baek S."/>
            <person name="Lee Y.J."/>
            <person name="Cho A."/>
            <person name="Mun J.H."/>
        </authorList>
    </citation>
    <scope>NUCLEOTIDE SEQUENCE [LARGE SCALE GENOMIC DNA]</scope>
    <source>
        <strain evidence="3">cv. WK10039</strain>
    </source>
</reference>
<organism evidence="3 4">
    <name type="scientific">Raphanus sativus</name>
    <name type="common">Radish</name>
    <name type="synonym">Raphanus raphanistrum var. sativus</name>
    <dbReference type="NCBI Taxonomy" id="3726"/>
    <lineage>
        <taxon>Eukaryota</taxon>
        <taxon>Viridiplantae</taxon>
        <taxon>Streptophyta</taxon>
        <taxon>Embryophyta</taxon>
        <taxon>Tracheophyta</taxon>
        <taxon>Spermatophyta</taxon>
        <taxon>Magnoliopsida</taxon>
        <taxon>eudicotyledons</taxon>
        <taxon>Gunneridae</taxon>
        <taxon>Pentapetalae</taxon>
        <taxon>rosids</taxon>
        <taxon>malvids</taxon>
        <taxon>Brassicales</taxon>
        <taxon>Brassicaceae</taxon>
        <taxon>Brassiceae</taxon>
        <taxon>Raphanus</taxon>
    </lineage>
</organism>
<dbReference type="Proteomes" id="UP000504610">
    <property type="component" value="Chromosome 9"/>
</dbReference>
<dbReference type="PANTHER" id="PTHR48449">
    <property type="entry name" value="DUF1985 DOMAIN-CONTAINING PROTEIN"/>
    <property type="match status" value="1"/>
</dbReference>